<proteinExistence type="predicted"/>
<dbReference type="EMBL" id="CAWUOM010000025">
    <property type="protein sequence ID" value="CAK7266465.1"/>
    <property type="molecule type" value="Genomic_DNA"/>
</dbReference>
<gene>
    <name evidence="3" type="ORF">SEPCBS57363_002106</name>
</gene>
<accession>A0ABP0DE18</accession>
<evidence type="ECO:0000313" key="4">
    <source>
        <dbReference type="Proteomes" id="UP001642501"/>
    </source>
</evidence>
<dbReference type="Proteomes" id="UP001642501">
    <property type="component" value="Unassembled WGS sequence"/>
</dbReference>
<organism evidence="3 4">
    <name type="scientific">Sporothrix epigloea</name>
    <dbReference type="NCBI Taxonomy" id="1892477"/>
    <lineage>
        <taxon>Eukaryota</taxon>
        <taxon>Fungi</taxon>
        <taxon>Dikarya</taxon>
        <taxon>Ascomycota</taxon>
        <taxon>Pezizomycotina</taxon>
        <taxon>Sordariomycetes</taxon>
        <taxon>Sordariomycetidae</taxon>
        <taxon>Ophiostomatales</taxon>
        <taxon>Ophiostomataceae</taxon>
        <taxon>Sporothrix</taxon>
    </lineage>
</organism>
<protein>
    <recommendedName>
        <fullName evidence="2">DUF7962 domain-containing protein</fullName>
    </recommendedName>
</protein>
<feature type="region of interest" description="Disordered" evidence="1">
    <location>
        <begin position="115"/>
        <end position="137"/>
    </location>
</feature>
<feature type="domain" description="DUF7962" evidence="2">
    <location>
        <begin position="149"/>
        <end position="238"/>
    </location>
</feature>
<dbReference type="InterPro" id="IPR058268">
    <property type="entry name" value="DUF7962"/>
</dbReference>
<sequence>MPRPDLARLGIRHRRIPILSIGRDVYLDSRLILKKLELIPSTLPSVRAPLGAGSSSSKASPEQRALERLLDVLTVDTSLFLDSARLIPSDVPAMKDPMFGKDRMDFFGGPLVQRSSKKTSAGAGQSGPLSTSYSSSPATDAAPAASAALLRAESLAELRHSASLLETTLLADGRRWILDTPSPSVSDIEAIWPFHWLSSMPGAFLDGSGSQEPALCPTQYPLLFAWIDRFNGAIRAARQGQSHLIKRVDGAAAAQAVQSAALFEVPSDEASPVDPQDPVSRAAGLHVGQRVITWPTDTGMSHKDIGKLVRLSDCEVVIEVAASDGAPSVLLHAPRHGFRVRPYTEVEGPRL</sequence>
<dbReference type="Pfam" id="PF25907">
    <property type="entry name" value="DUF7962"/>
    <property type="match status" value="1"/>
</dbReference>
<reference evidence="3 4" key="1">
    <citation type="submission" date="2024-01" db="EMBL/GenBank/DDBJ databases">
        <authorList>
            <person name="Allen C."/>
            <person name="Tagirdzhanova G."/>
        </authorList>
    </citation>
    <scope>NUCLEOTIDE SEQUENCE [LARGE SCALE GENOMIC DNA]</scope>
    <source>
        <strain evidence="3 4">CBS 573.63</strain>
    </source>
</reference>
<name>A0ABP0DE18_9PEZI</name>
<comment type="caution">
    <text evidence="3">The sequence shown here is derived from an EMBL/GenBank/DDBJ whole genome shotgun (WGS) entry which is preliminary data.</text>
</comment>
<evidence type="ECO:0000259" key="2">
    <source>
        <dbReference type="Pfam" id="PF25907"/>
    </source>
</evidence>
<dbReference type="Gene3D" id="3.40.30.110">
    <property type="match status" value="2"/>
</dbReference>
<keyword evidence="4" id="KW-1185">Reference proteome</keyword>
<evidence type="ECO:0000313" key="3">
    <source>
        <dbReference type="EMBL" id="CAK7266465.1"/>
    </source>
</evidence>
<evidence type="ECO:0000256" key="1">
    <source>
        <dbReference type="SAM" id="MobiDB-lite"/>
    </source>
</evidence>